<reference evidence="1 2" key="1">
    <citation type="submission" date="2021-11" db="EMBL/GenBank/DDBJ databases">
        <authorList>
            <person name="Islam A."/>
            <person name="Islam S."/>
            <person name="Flora M.S."/>
            <person name="Rahman M."/>
            <person name="Ziaur R.M."/>
            <person name="Epstein J.H."/>
            <person name="Hassan M."/>
            <person name="Klassen M."/>
            <person name="Woodard K."/>
            <person name="Webb A."/>
            <person name="Webby R.J."/>
            <person name="El Zowalaty M.E."/>
        </authorList>
    </citation>
    <scope>NUCLEOTIDE SEQUENCE [LARGE SCALE GENOMIC DNA]</scope>
    <source>
        <strain evidence="1">Pbs1</strain>
    </source>
</reference>
<accession>A0ABN8CS87</accession>
<name>A0ABN8CS87_9STRA</name>
<comment type="caution">
    <text evidence="1">The sequence shown here is derived from an EMBL/GenBank/DDBJ whole genome shotgun (WGS) entry which is preliminary data.</text>
</comment>
<dbReference type="Proteomes" id="UP001158986">
    <property type="component" value="Unassembled WGS sequence"/>
</dbReference>
<dbReference type="EMBL" id="CAKLCB010000109">
    <property type="protein sequence ID" value="CAH0515343.1"/>
    <property type="molecule type" value="Genomic_DNA"/>
</dbReference>
<keyword evidence="2" id="KW-1185">Reference proteome</keyword>
<sequence length="143" mass="16767">MLDSLKKHVAAILFATYRLSWLENKRGQRAINLEKDFDKVVEFLQQHLDTRYRVLRVTSLSHSVIKFHAMVINGGFDIPHVEAEVFVDQQYVLKHRKQNRKTDRQPRSSVHLRVYDADAMTPFAKTLQQQNLIASYELGYQPN</sequence>
<evidence type="ECO:0000313" key="2">
    <source>
        <dbReference type="Proteomes" id="UP001158986"/>
    </source>
</evidence>
<gene>
    <name evidence="1" type="ORF">PBS001_LOCUS2056</name>
</gene>
<proteinExistence type="predicted"/>
<protein>
    <submittedName>
        <fullName evidence="1">Uncharacterized protein</fullName>
    </submittedName>
</protein>
<organism evidence="1 2">
    <name type="scientific">Peronospora belbahrii</name>
    <dbReference type="NCBI Taxonomy" id="622444"/>
    <lineage>
        <taxon>Eukaryota</taxon>
        <taxon>Sar</taxon>
        <taxon>Stramenopiles</taxon>
        <taxon>Oomycota</taxon>
        <taxon>Peronosporomycetes</taxon>
        <taxon>Peronosporales</taxon>
        <taxon>Peronosporaceae</taxon>
        <taxon>Peronospora</taxon>
    </lineage>
</organism>
<evidence type="ECO:0000313" key="1">
    <source>
        <dbReference type="EMBL" id="CAH0515343.1"/>
    </source>
</evidence>